<evidence type="ECO:0000313" key="2">
    <source>
        <dbReference type="Proteomes" id="UP000244855"/>
    </source>
</evidence>
<keyword evidence="2" id="KW-1185">Reference proteome</keyword>
<dbReference type="Proteomes" id="UP000244855">
    <property type="component" value="Unassembled WGS sequence"/>
</dbReference>
<dbReference type="EMBL" id="KZ805500">
    <property type="protein sequence ID" value="PVH95330.1"/>
    <property type="molecule type" value="Genomic_DNA"/>
</dbReference>
<evidence type="ECO:0008006" key="3">
    <source>
        <dbReference type="Google" id="ProtNLM"/>
    </source>
</evidence>
<accession>A0A2V1DB48</accession>
<feature type="non-terminal residue" evidence="1">
    <location>
        <position position="252"/>
    </location>
</feature>
<name>A0A2V1DB48_9PLEO</name>
<evidence type="ECO:0000313" key="1">
    <source>
        <dbReference type="EMBL" id="PVH95330.1"/>
    </source>
</evidence>
<protein>
    <recommendedName>
        <fullName evidence="3">Ankyrin</fullName>
    </recommendedName>
</protein>
<dbReference type="Gene3D" id="1.25.40.20">
    <property type="entry name" value="Ankyrin repeat-containing domain"/>
    <property type="match status" value="1"/>
</dbReference>
<sequence>MMLLFSTVELSSRLSIPTFYHALLRTAADHCSIAWFNELLLRCAPLGEKKLRRTMRTRNLEAFEILRAVKSKLERDDHSQWTTGHTFETLRWTAKFGTWEKMEFLFHLHDAGFPPYDHQAKSWQKSWQYHSPVLVQAAILHGSEDIMNMLMSQELVDHEPARVDHVALAARHGRWKMVWAMHARGAPLDGGRPAPLLSAVLAEREDMVCKLIEHGVNVKGKVGTHALKRAENVGLDIIKEARCAKAITPRKF</sequence>
<dbReference type="AlphaFoldDB" id="A0A2V1DB48"/>
<dbReference type="SUPFAM" id="SSF48403">
    <property type="entry name" value="Ankyrin repeat"/>
    <property type="match status" value="1"/>
</dbReference>
<dbReference type="InterPro" id="IPR036770">
    <property type="entry name" value="Ankyrin_rpt-contain_sf"/>
</dbReference>
<gene>
    <name evidence="1" type="ORF">DM02DRAFT_617978</name>
</gene>
<reference evidence="1 2" key="1">
    <citation type="journal article" date="2018" name="Sci. Rep.">
        <title>Comparative genomics provides insights into the lifestyle and reveals functional heterogeneity of dark septate endophytic fungi.</title>
        <authorList>
            <person name="Knapp D.G."/>
            <person name="Nemeth J.B."/>
            <person name="Barry K."/>
            <person name="Hainaut M."/>
            <person name="Henrissat B."/>
            <person name="Johnson J."/>
            <person name="Kuo A."/>
            <person name="Lim J.H.P."/>
            <person name="Lipzen A."/>
            <person name="Nolan M."/>
            <person name="Ohm R.A."/>
            <person name="Tamas L."/>
            <person name="Grigoriev I.V."/>
            <person name="Spatafora J.W."/>
            <person name="Nagy L.G."/>
            <person name="Kovacs G.M."/>
        </authorList>
    </citation>
    <scope>NUCLEOTIDE SEQUENCE [LARGE SCALE GENOMIC DNA]</scope>
    <source>
        <strain evidence="1 2">DSE2036</strain>
    </source>
</reference>
<proteinExistence type="predicted"/>
<organism evidence="1 2">
    <name type="scientific">Periconia macrospinosa</name>
    <dbReference type="NCBI Taxonomy" id="97972"/>
    <lineage>
        <taxon>Eukaryota</taxon>
        <taxon>Fungi</taxon>
        <taxon>Dikarya</taxon>
        <taxon>Ascomycota</taxon>
        <taxon>Pezizomycotina</taxon>
        <taxon>Dothideomycetes</taxon>
        <taxon>Pleosporomycetidae</taxon>
        <taxon>Pleosporales</taxon>
        <taxon>Massarineae</taxon>
        <taxon>Periconiaceae</taxon>
        <taxon>Periconia</taxon>
    </lineage>
</organism>